<dbReference type="CDD" id="cd04371">
    <property type="entry name" value="DEP"/>
    <property type="match status" value="1"/>
</dbReference>
<dbReference type="SUPFAM" id="SSF55961">
    <property type="entry name" value="Bet v1-like"/>
    <property type="match status" value="1"/>
</dbReference>
<feature type="binding site" evidence="10">
    <location>
        <position position="858"/>
    </location>
    <ligand>
        <name>ATP</name>
        <dbReference type="ChEBI" id="CHEBI:30616"/>
    </ligand>
</feature>
<feature type="domain" description="AGC-kinase C-terminal" evidence="14">
    <location>
        <begin position="1097"/>
        <end position="1198"/>
    </location>
</feature>
<dbReference type="SMART" id="SM00220">
    <property type="entry name" value="S_TKc"/>
    <property type="match status" value="1"/>
</dbReference>
<dbReference type="PROSITE" id="PS50011">
    <property type="entry name" value="PROTEIN_KINASE_DOM"/>
    <property type="match status" value="1"/>
</dbReference>
<feature type="region of interest" description="Disordered" evidence="11">
    <location>
        <begin position="1130"/>
        <end position="1153"/>
    </location>
</feature>
<evidence type="ECO:0000259" key="14">
    <source>
        <dbReference type="PROSITE" id="PS51285"/>
    </source>
</evidence>
<feature type="region of interest" description="Disordered" evidence="11">
    <location>
        <begin position="1198"/>
        <end position="1245"/>
    </location>
</feature>
<dbReference type="PROSITE" id="PS00108">
    <property type="entry name" value="PROTEIN_KINASE_ST"/>
    <property type="match status" value="1"/>
</dbReference>
<dbReference type="InterPro" id="IPR000591">
    <property type="entry name" value="DEP_dom"/>
</dbReference>
<dbReference type="InterPro" id="IPR017441">
    <property type="entry name" value="Protein_kinase_ATP_BS"/>
</dbReference>
<dbReference type="Gene3D" id="1.10.510.10">
    <property type="entry name" value="Transferase(Phosphotransferase) domain 1"/>
    <property type="match status" value="1"/>
</dbReference>
<dbReference type="GO" id="GO:0008289">
    <property type="term" value="F:lipid binding"/>
    <property type="evidence" value="ECO:0007669"/>
    <property type="project" value="InterPro"/>
</dbReference>
<protein>
    <recommendedName>
        <fullName evidence="1">non-specific serine/threonine protein kinase</fullName>
        <ecNumber evidence="1">2.7.11.1</ecNumber>
    </recommendedName>
</protein>
<dbReference type="InterPro" id="IPR000719">
    <property type="entry name" value="Prot_kinase_dom"/>
</dbReference>
<feature type="domain" description="DEP" evidence="13">
    <location>
        <begin position="14"/>
        <end position="89"/>
    </location>
</feature>
<evidence type="ECO:0000256" key="5">
    <source>
        <dbReference type="ARBA" id="ARBA00022741"/>
    </source>
</evidence>
<dbReference type="Pfam" id="PF00069">
    <property type="entry name" value="Pkinase"/>
    <property type="match status" value="1"/>
</dbReference>
<dbReference type="EMBL" id="HBIC01059308">
    <property type="protein sequence ID" value="CAE0301576.1"/>
    <property type="molecule type" value="Transcribed_RNA"/>
</dbReference>
<dbReference type="Gene3D" id="1.10.10.10">
    <property type="entry name" value="Winged helix-like DNA-binding domain superfamily/Winged helix DNA-binding domain"/>
    <property type="match status" value="1"/>
</dbReference>
<dbReference type="InterPro" id="IPR023393">
    <property type="entry name" value="START-like_dom_sf"/>
</dbReference>
<evidence type="ECO:0000256" key="4">
    <source>
        <dbReference type="ARBA" id="ARBA00022679"/>
    </source>
</evidence>
<comment type="catalytic activity">
    <reaction evidence="9">
        <text>L-seryl-[protein] + ATP = O-phospho-L-seryl-[protein] + ADP + H(+)</text>
        <dbReference type="Rhea" id="RHEA:17989"/>
        <dbReference type="Rhea" id="RHEA-COMP:9863"/>
        <dbReference type="Rhea" id="RHEA-COMP:11604"/>
        <dbReference type="ChEBI" id="CHEBI:15378"/>
        <dbReference type="ChEBI" id="CHEBI:29999"/>
        <dbReference type="ChEBI" id="CHEBI:30616"/>
        <dbReference type="ChEBI" id="CHEBI:83421"/>
        <dbReference type="ChEBI" id="CHEBI:456216"/>
        <dbReference type="EC" id="2.7.11.1"/>
    </reaction>
</comment>
<accession>A0A7S3MGV8</accession>
<evidence type="ECO:0000256" key="3">
    <source>
        <dbReference type="ARBA" id="ARBA00022553"/>
    </source>
</evidence>
<evidence type="ECO:0000256" key="6">
    <source>
        <dbReference type="ARBA" id="ARBA00022777"/>
    </source>
</evidence>
<evidence type="ECO:0000256" key="1">
    <source>
        <dbReference type="ARBA" id="ARBA00012513"/>
    </source>
</evidence>
<feature type="domain" description="Protein kinase" evidence="12">
    <location>
        <begin position="829"/>
        <end position="1096"/>
    </location>
</feature>
<evidence type="ECO:0000256" key="7">
    <source>
        <dbReference type="ARBA" id="ARBA00022840"/>
    </source>
</evidence>
<evidence type="ECO:0000259" key="12">
    <source>
        <dbReference type="PROSITE" id="PS50011"/>
    </source>
</evidence>
<dbReference type="InterPro" id="IPR045270">
    <property type="entry name" value="STKc_AGC"/>
</dbReference>
<dbReference type="EC" id="2.7.11.1" evidence="1"/>
<keyword evidence="6" id="KW-0418">Kinase</keyword>
<dbReference type="FunFam" id="3.30.200.20:FF:000537">
    <property type="entry name" value="Non-specific serine/threonine protein kinase"/>
    <property type="match status" value="1"/>
</dbReference>
<evidence type="ECO:0000256" key="10">
    <source>
        <dbReference type="PROSITE-ProRule" id="PRU10141"/>
    </source>
</evidence>
<name>A0A7S3MGV8_9STRA</name>
<dbReference type="Pfam" id="PF00433">
    <property type="entry name" value="Pkinase_C"/>
    <property type="match status" value="1"/>
</dbReference>
<dbReference type="InterPro" id="IPR002913">
    <property type="entry name" value="START_lipid-bd_dom"/>
</dbReference>
<dbReference type="PANTHER" id="PTHR24351">
    <property type="entry name" value="RIBOSOMAL PROTEIN S6 KINASE"/>
    <property type="match status" value="1"/>
</dbReference>
<dbReference type="PROSITE" id="PS00107">
    <property type="entry name" value="PROTEIN_KINASE_ATP"/>
    <property type="match status" value="1"/>
</dbReference>
<organism evidence="15">
    <name type="scientific">Spumella elongata</name>
    <dbReference type="NCBI Taxonomy" id="89044"/>
    <lineage>
        <taxon>Eukaryota</taxon>
        <taxon>Sar</taxon>
        <taxon>Stramenopiles</taxon>
        <taxon>Ochrophyta</taxon>
        <taxon>Chrysophyceae</taxon>
        <taxon>Chromulinales</taxon>
        <taxon>Chromulinaceae</taxon>
        <taxon>Spumella</taxon>
    </lineage>
</organism>
<dbReference type="Pfam" id="PF00610">
    <property type="entry name" value="DEP"/>
    <property type="match status" value="1"/>
</dbReference>
<dbReference type="Gene3D" id="3.30.530.20">
    <property type="match status" value="1"/>
</dbReference>
<dbReference type="GO" id="GO:0007010">
    <property type="term" value="P:cytoskeleton organization"/>
    <property type="evidence" value="ECO:0007669"/>
    <property type="project" value="UniProtKB-ARBA"/>
</dbReference>
<dbReference type="InterPro" id="IPR011009">
    <property type="entry name" value="Kinase-like_dom_sf"/>
</dbReference>
<proteinExistence type="predicted"/>
<dbReference type="Gene3D" id="3.30.200.20">
    <property type="entry name" value="Phosphorylase Kinase, domain 1"/>
    <property type="match status" value="1"/>
</dbReference>
<evidence type="ECO:0000313" key="15">
    <source>
        <dbReference type="EMBL" id="CAE0301576.1"/>
    </source>
</evidence>
<dbReference type="SMART" id="SM00049">
    <property type="entry name" value="DEP"/>
    <property type="match status" value="1"/>
</dbReference>
<dbReference type="PROSITE" id="PS51285">
    <property type="entry name" value="AGC_KINASE_CTER"/>
    <property type="match status" value="1"/>
</dbReference>
<reference evidence="15" key="1">
    <citation type="submission" date="2021-01" db="EMBL/GenBank/DDBJ databases">
        <authorList>
            <person name="Corre E."/>
            <person name="Pelletier E."/>
            <person name="Niang G."/>
            <person name="Scheremetjew M."/>
            <person name="Finn R."/>
            <person name="Kale V."/>
            <person name="Holt S."/>
            <person name="Cochrane G."/>
            <person name="Meng A."/>
            <person name="Brown T."/>
            <person name="Cohen L."/>
        </authorList>
    </citation>
    <scope>NUCLEOTIDE SEQUENCE</scope>
    <source>
        <strain evidence="15">CCAP 955/1</strain>
    </source>
</reference>
<evidence type="ECO:0000259" key="13">
    <source>
        <dbReference type="PROSITE" id="PS50186"/>
    </source>
</evidence>
<dbReference type="SUPFAM" id="SSF46785">
    <property type="entry name" value="Winged helix' DNA-binding domain"/>
    <property type="match status" value="1"/>
</dbReference>
<sequence>MNMEADLQGILSLLRRHIEIRNRSWMKRIHRDCFIGSEAVDFLVTQGLADTREIAVNLCRKMAAKDMIKKVTDTQKNFSDSYHYYRFKEDDVVGSALGDNNAGNSNGTATGQGGCKWSFAPHTAHNSYVLDIGLAEELERAVAGASIEARLHALKKLRARVREQAEPDAPDWLLSQSTEVNNTKISVFQRKRPRGDWMNVKMTGMAGESPVGFVKGIMSFNKRKQWEGMFEDGVIVEGIETGEAPSALLTEDTEENTLLGTTLPVDEASGVTPKLTSDGAPAAANVVRKTDDVNTFLQTVDLAGVPQGMAIAFLNDPERQHALAHLRKQMMLSNPQECMLCKGFFDSSADVRCCPCCAMVSCASCVCKRVFEVISRQVVSVCVHCYRESSRIRQPPQVVTNTLGIKESVKGKWWRPEDLGIVDYSQQSLANSSSVIDALIGAGGAGAGAQKGANNGNRLQSVGGPTSLYNDQDVLVLTSDIVPLVPGLLDGLDLNGNGENRSGSPFPAFPTLSRRNTEVPYDENAGVSDVAGIDDFDEGNLGTMTLNNTNEGTPNANNNNQIRRADTLNGNDQFVPSTSPMPGSFVAGAMAGGAAAPSASSSQPKTARCKRCGLLISRSMEAIEAHMEECGSVNSPHGRNASIVNNEKSYTLNGPDGSTINIGHGLSKSFGGITRRPELENYGTRIIYRTARKQSGKTVRPREVCALQDSFIDEDGVCYVYEISVRHCDVLGLPDYVTADVMLLLHVAQPVKGSKNMSNITIISQVNTHSRSPQWLLAFTGEQGSRALGRLHKDDLVRELTTTGNLQNILKQEQQAADGGENAVTLEDFDLLAVLGRGGFGKVMQVRHRTTDTVYAMKILKKSELRRRKQVERTQTERTILANVRHPFIVCLHYAFQSPQKLYMVMDFVQGGDFFTLMRKFKRIPEDWVRLYVIEVAMALQHLHDMDVVYRDLKPENILLCGDGHLKLTDFGLSRFFETRPPAPEDMLADDNILTRSFCGTEQYMSPEMLLQQGHNFRMDWWCLGLLMHEMISARHPFHGPSHYDTLRNMVTKPPTIDPRLSAGASAVVKHFLIKNPRTRLCCKDGTAEMRNLPYFGIIDWDALYAGRIEMPYKPKLVGETDVSSFETTFTRERPVDSNPDAEGGDGVKRKSGKGGILGLFGYGKDTQAANAKSEQQADNDAFKGFSFAKEEGTAGAVGTAGAAGAGGDAVNSHGGNGSSASTGLPVPPSSARPVSGLTAALNKT</sequence>
<dbReference type="InterPro" id="IPR008271">
    <property type="entry name" value="Ser/Thr_kinase_AS"/>
</dbReference>
<keyword evidence="3" id="KW-0597">Phosphoprotein</keyword>
<dbReference type="CDD" id="cd05123">
    <property type="entry name" value="STKc_AGC"/>
    <property type="match status" value="1"/>
</dbReference>
<dbReference type="GO" id="GO:0005524">
    <property type="term" value="F:ATP binding"/>
    <property type="evidence" value="ECO:0007669"/>
    <property type="project" value="UniProtKB-UniRule"/>
</dbReference>
<dbReference type="FunFam" id="1.10.510.10:FF:000024">
    <property type="entry name" value="Probable serine/threonine-protein kinase cot-1"/>
    <property type="match status" value="1"/>
</dbReference>
<evidence type="ECO:0000256" key="9">
    <source>
        <dbReference type="ARBA" id="ARBA00048679"/>
    </source>
</evidence>
<dbReference type="InterPro" id="IPR017892">
    <property type="entry name" value="Pkinase_C"/>
</dbReference>
<dbReference type="InterPro" id="IPR000961">
    <property type="entry name" value="AGC-kinase_C"/>
</dbReference>
<gene>
    <name evidence="15" type="ORF">SELO1098_LOCUS30432</name>
</gene>
<keyword evidence="2" id="KW-0723">Serine/threonine-protein kinase</keyword>
<keyword evidence="5 10" id="KW-0547">Nucleotide-binding</keyword>
<keyword evidence="4" id="KW-0808">Transferase</keyword>
<dbReference type="GO" id="GO:0004674">
    <property type="term" value="F:protein serine/threonine kinase activity"/>
    <property type="evidence" value="ECO:0007669"/>
    <property type="project" value="UniProtKB-KW"/>
</dbReference>
<dbReference type="InterPro" id="IPR036388">
    <property type="entry name" value="WH-like_DNA-bd_sf"/>
</dbReference>
<dbReference type="SUPFAM" id="SSF56112">
    <property type="entry name" value="Protein kinase-like (PK-like)"/>
    <property type="match status" value="1"/>
</dbReference>
<dbReference type="InterPro" id="IPR036390">
    <property type="entry name" value="WH_DNA-bd_sf"/>
</dbReference>
<evidence type="ECO:0000256" key="8">
    <source>
        <dbReference type="ARBA" id="ARBA00047899"/>
    </source>
</evidence>
<dbReference type="Pfam" id="PF01852">
    <property type="entry name" value="START"/>
    <property type="match status" value="1"/>
</dbReference>
<dbReference type="GO" id="GO:0035556">
    <property type="term" value="P:intracellular signal transduction"/>
    <property type="evidence" value="ECO:0007669"/>
    <property type="project" value="InterPro"/>
</dbReference>
<evidence type="ECO:0000256" key="2">
    <source>
        <dbReference type="ARBA" id="ARBA00022527"/>
    </source>
</evidence>
<dbReference type="PROSITE" id="PS50186">
    <property type="entry name" value="DEP"/>
    <property type="match status" value="1"/>
</dbReference>
<dbReference type="SMART" id="SM00133">
    <property type="entry name" value="S_TK_X"/>
    <property type="match status" value="1"/>
</dbReference>
<keyword evidence="7 10" id="KW-0067">ATP-binding</keyword>
<evidence type="ECO:0000256" key="11">
    <source>
        <dbReference type="SAM" id="MobiDB-lite"/>
    </source>
</evidence>
<dbReference type="AlphaFoldDB" id="A0A7S3MGV8"/>
<comment type="catalytic activity">
    <reaction evidence="8">
        <text>L-threonyl-[protein] + ATP = O-phospho-L-threonyl-[protein] + ADP + H(+)</text>
        <dbReference type="Rhea" id="RHEA:46608"/>
        <dbReference type="Rhea" id="RHEA-COMP:11060"/>
        <dbReference type="Rhea" id="RHEA-COMP:11605"/>
        <dbReference type="ChEBI" id="CHEBI:15378"/>
        <dbReference type="ChEBI" id="CHEBI:30013"/>
        <dbReference type="ChEBI" id="CHEBI:30616"/>
        <dbReference type="ChEBI" id="CHEBI:61977"/>
        <dbReference type="ChEBI" id="CHEBI:456216"/>
        <dbReference type="EC" id="2.7.11.1"/>
    </reaction>
</comment>